<proteinExistence type="inferred from homology"/>
<protein>
    <recommendedName>
        <fullName evidence="5">Intermembrane phospholipid transport system permease protein MlaE</fullName>
    </recommendedName>
</protein>
<name>A0A3A1Y0Y6_9GAMM</name>
<evidence type="ECO:0000256" key="4">
    <source>
        <dbReference type="ARBA" id="ARBA00011380"/>
    </source>
</evidence>
<evidence type="ECO:0000256" key="11">
    <source>
        <dbReference type="ARBA" id="ARBA00023136"/>
    </source>
</evidence>
<keyword evidence="6" id="KW-0813">Transport</keyword>
<comment type="subcellular location">
    <subcellularLocation>
        <location evidence="2 12">Cell inner membrane</location>
        <topology evidence="2 12">Multi-pass membrane protein</topology>
    </subcellularLocation>
</comment>
<dbReference type="OrthoDB" id="9806241at2"/>
<feature type="transmembrane region" description="Helical" evidence="12">
    <location>
        <begin position="236"/>
        <end position="255"/>
    </location>
</feature>
<keyword evidence="10 12" id="KW-1133">Transmembrane helix</keyword>
<dbReference type="AlphaFoldDB" id="A0A3A1Y0Y6"/>
<evidence type="ECO:0000256" key="7">
    <source>
        <dbReference type="ARBA" id="ARBA00022475"/>
    </source>
</evidence>
<dbReference type="InterPro" id="IPR030802">
    <property type="entry name" value="Permease_MalE"/>
</dbReference>
<dbReference type="GO" id="GO:0043190">
    <property type="term" value="C:ATP-binding cassette (ABC) transporter complex"/>
    <property type="evidence" value="ECO:0007669"/>
    <property type="project" value="InterPro"/>
</dbReference>
<evidence type="ECO:0000256" key="8">
    <source>
        <dbReference type="ARBA" id="ARBA00022519"/>
    </source>
</evidence>
<comment type="function">
    <text evidence="1">Part of the ABC transporter complex MlaFEDB, which is involved in a phospholipid transport pathway that maintains lipid asymmetry in the outer membrane by retrograde trafficking of phospholipids from the outer membrane to the inner membrane. Probably responsible for the translocation of the substrate across the membrane.</text>
</comment>
<dbReference type="GO" id="GO:0005548">
    <property type="term" value="F:phospholipid transporter activity"/>
    <property type="evidence" value="ECO:0007669"/>
    <property type="project" value="TreeGrafter"/>
</dbReference>
<dbReference type="Pfam" id="PF02405">
    <property type="entry name" value="MlaE"/>
    <property type="match status" value="1"/>
</dbReference>
<feature type="transmembrane region" description="Helical" evidence="12">
    <location>
        <begin position="49"/>
        <end position="70"/>
    </location>
</feature>
<comment type="caution">
    <text evidence="13">The sequence shown here is derived from an EMBL/GenBank/DDBJ whole genome shotgun (WGS) entry which is preliminary data.</text>
</comment>
<evidence type="ECO:0000256" key="9">
    <source>
        <dbReference type="ARBA" id="ARBA00022692"/>
    </source>
</evidence>
<keyword evidence="8 12" id="KW-0997">Cell inner membrane</keyword>
<reference evidence="13 14" key="1">
    <citation type="submission" date="2017-08" db="EMBL/GenBank/DDBJ databases">
        <title>Reclassification of Bisgaard taxon 37 and 44.</title>
        <authorList>
            <person name="Christensen H."/>
        </authorList>
    </citation>
    <scope>NUCLEOTIDE SEQUENCE [LARGE SCALE GENOMIC DNA]</scope>
    <source>
        <strain evidence="13 14">B96_3</strain>
    </source>
</reference>
<evidence type="ECO:0000256" key="1">
    <source>
        <dbReference type="ARBA" id="ARBA00002460"/>
    </source>
</evidence>
<dbReference type="NCBIfam" id="NF033619">
    <property type="entry name" value="perm_MlaE_1"/>
    <property type="match status" value="1"/>
</dbReference>
<dbReference type="InterPro" id="IPR003453">
    <property type="entry name" value="ABC_MlaE_roteobac"/>
</dbReference>
<evidence type="ECO:0000256" key="10">
    <source>
        <dbReference type="ARBA" id="ARBA00022989"/>
    </source>
</evidence>
<sequence>MVEIIRKLGQWTINFVNNIGYSGLMLGQSIIAKPNLRHFPLVIKQIYNLAVRSLPIIGIAGFFIGAVLALQSYEALTTFSAESFVGTMTAIAVLRELAPVVTGLLYAGRAGSSLTAEIALMKSTEQLSSLEMMAVNPLRRIVAPRFWASIISMPLLTVTFMALAILAAALVGIDWKQIPYANFWGSVQSYTDLNDFLHGFYKSILFAFFITWVAVYKGYTAIPNSEGVSKATTDTVVVSSLGILFIDVLITIYLFG</sequence>
<dbReference type="PANTHER" id="PTHR30188:SF4">
    <property type="entry name" value="PROTEIN TRIGALACTOSYLDIACYLGLYCEROL 1, CHLOROPLASTIC"/>
    <property type="match status" value="1"/>
</dbReference>
<comment type="subunit">
    <text evidence="4">The complex is composed of two ATP-binding proteins (MlaF), two transmembrane proteins (MlaE), two cytoplasmic solute-binding proteins (MlaB) and six periplasmic solute-binding proteins (MlaD).</text>
</comment>
<dbReference type="NCBIfam" id="TIGR00056">
    <property type="entry name" value="MlaE family lipid ABC transporter permease subunit"/>
    <property type="match status" value="1"/>
</dbReference>
<evidence type="ECO:0000256" key="2">
    <source>
        <dbReference type="ARBA" id="ARBA00004429"/>
    </source>
</evidence>
<evidence type="ECO:0000313" key="14">
    <source>
        <dbReference type="Proteomes" id="UP000265691"/>
    </source>
</evidence>
<keyword evidence="11 12" id="KW-0472">Membrane</keyword>
<keyword evidence="14" id="KW-1185">Reference proteome</keyword>
<dbReference type="Proteomes" id="UP000265691">
    <property type="component" value="Unassembled WGS sequence"/>
</dbReference>
<evidence type="ECO:0000313" key="13">
    <source>
        <dbReference type="EMBL" id="RIY31245.1"/>
    </source>
</evidence>
<feature type="transmembrane region" description="Helical" evidence="12">
    <location>
        <begin position="146"/>
        <end position="175"/>
    </location>
</feature>
<feature type="transmembrane region" description="Helical" evidence="12">
    <location>
        <begin position="196"/>
        <end position="216"/>
    </location>
</feature>
<dbReference type="InterPro" id="IPR053408">
    <property type="entry name" value="MlaE_Permease"/>
</dbReference>
<keyword evidence="7" id="KW-1003">Cell membrane</keyword>
<evidence type="ECO:0000256" key="6">
    <source>
        <dbReference type="ARBA" id="ARBA00022448"/>
    </source>
</evidence>
<organism evidence="13 14">
    <name type="scientific">Psittacicella hinzii</name>
    <dbReference type="NCBI Taxonomy" id="2028575"/>
    <lineage>
        <taxon>Bacteria</taxon>
        <taxon>Pseudomonadati</taxon>
        <taxon>Pseudomonadota</taxon>
        <taxon>Gammaproteobacteria</taxon>
        <taxon>Pasteurellales</taxon>
        <taxon>Psittacicellaceae</taxon>
        <taxon>Psittacicella</taxon>
    </lineage>
</organism>
<accession>A0A3A1Y0Y6</accession>
<dbReference type="RefSeq" id="WP_119525654.1">
    <property type="nucleotide sequence ID" value="NZ_NRHC01000108.1"/>
</dbReference>
<evidence type="ECO:0000256" key="5">
    <source>
        <dbReference type="ARBA" id="ARBA00020857"/>
    </source>
</evidence>
<keyword evidence="9 12" id="KW-0812">Transmembrane</keyword>
<evidence type="ECO:0000256" key="3">
    <source>
        <dbReference type="ARBA" id="ARBA00007556"/>
    </source>
</evidence>
<comment type="caution">
    <text evidence="12">Lacks conserved residue(s) required for the propagation of feature annotation.</text>
</comment>
<evidence type="ECO:0000256" key="12">
    <source>
        <dbReference type="RuleBase" id="RU362044"/>
    </source>
</evidence>
<comment type="similarity">
    <text evidence="3 12">Belongs to the MlaE permease family.</text>
</comment>
<dbReference type="PANTHER" id="PTHR30188">
    <property type="entry name" value="ABC TRANSPORTER PERMEASE PROTEIN-RELATED"/>
    <property type="match status" value="1"/>
</dbReference>
<gene>
    <name evidence="13" type="ORF">CKF54_07070</name>
</gene>
<dbReference type="EMBL" id="NRHC01000108">
    <property type="protein sequence ID" value="RIY31245.1"/>
    <property type="molecule type" value="Genomic_DNA"/>
</dbReference>